<evidence type="ECO:0000313" key="1">
    <source>
        <dbReference type="EMBL" id="CAH2039417.1"/>
    </source>
</evidence>
<keyword evidence="2" id="KW-1185">Reference proteome</keyword>
<organism evidence="1 2">
    <name type="scientific">Iphiclides podalirius</name>
    <name type="common">scarce swallowtail</name>
    <dbReference type="NCBI Taxonomy" id="110791"/>
    <lineage>
        <taxon>Eukaryota</taxon>
        <taxon>Metazoa</taxon>
        <taxon>Ecdysozoa</taxon>
        <taxon>Arthropoda</taxon>
        <taxon>Hexapoda</taxon>
        <taxon>Insecta</taxon>
        <taxon>Pterygota</taxon>
        <taxon>Neoptera</taxon>
        <taxon>Endopterygota</taxon>
        <taxon>Lepidoptera</taxon>
        <taxon>Glossata</taxon>
        <taxon>Ditrysia</taxon>
        <taxon>Papilionoidea</taxon>
        <taxon>Papilionidae</taxon>
        <taxon>Papilioninae</taxon>
        <taxon>Iphiclides</taxon>
    </lineage>
</organism>
<dbReference type="EMBL" id="OW152823">
    <property type="protein sequence ID" value="CAH2039417.1"/>
    <property type="molecule type" value="Genomic_DNA"/>
</dbReference>
<evidence type="ECO:0000313" key="2">
    <source>
        <dbReference type="Proteomes" id="UP000837857"/>
    </source>
</evidence>
<gene>
    <name evidence="1" type="ORF">IPOD504_LOCUS1652</name>
</gene>
<accession>A0ABN8HT25</accession>
<protein>
    <submittedName>
        <fullName evidence="1">Uncharacterized protein</fullName>
    </submittedName>
</protein>
<feature type="non-terminal residue" evidence="1">
    <location>
        <position position="118"/>
    </location>
</feature>
<name>A0ABN8HT25_9NEOP</name>
<reference evidence="1" key="1">
    <citation type="submission" date="2022-03" db="EMBL/GenBank/DDBJ databases">
        <authorList>
            <person name="Martin H S."/>
        </authorList>
    </citation>
    <scope>NUCLEOTIDE SEQUENCE</scope>
</reference>
<dbReference type="Proteomes" id="UP000837857">
    <property type="component" value="Chromosome 11"/>
</dbReference>
<proteinExistence type="predicted"/>
<sequence length="118" mass="13699">MLWGDFHGHYGAKTKKQRPRHSQPLAFGPCCARAVLPLRSAGAYWTGRGEPARRSQRPFTNSPLISRRQHSTVYWTACSPHPLDRRLSTRALLYREWRRIKTNTFDVKTPRERAALPM</sequence>